<gene>
    <name evidence="2" type="ORF">AYI69_g3261</name>
</gene>
<proteinExistence type="predicted"/>
<feature type="signal peptide" evidence="1">
    <location>
        <begin position="1"/>
        <end position="20"/>
    </location>
</feature>
<protein>
    <submittedName>
        <fullName evidence="2">Uncharacterized protein</fullName>
    </submittedName>
</protein>
<evidence type="ECO:0000313" key="2">
    <source>
        <dbReference type="EMBL" id="OMJ27308.1"/>
    </source>
</evidence>
<name>A0A1R1YK76_9FUNG</name>
<evidence type="ECO:0000256" key="1">
    <source>
        <dbReference type="SAM" id="SignalP"/>
    </source>
</evidence>
<dbReference type="Proteomes" id="UP000187429">
    <property type="component" value="Unassembled WGS sequence"/>
</dbReference>
<dbReference type="AlphaFoldDB" id="A0A1R1YK76"/>
<comment type="caution">
    <text evidence="2">The sequence shown here is derived from an EMBL/GenBank/DDBJ whole genome shotgun (WGS) entry which is preliminary data.</text>
</comment>
<keyword evidence="1" id="KW-0732">Signal</keyword>
<evidence type="ECO:0000313" key="3">
    <source>
        <dbReference type="Proteomes" id="UP000187429"/>
    </source>
</evidence>
<feature type="chain" id="PRO_5013317493" evidence="1">
    <location>
        <begin position="21"/>
        <end position="114"/>
    </location>
</feature>
<organism evidence="2 3">
    <name type="scientific">Smittium culicis</name>
    <dbReference type="NCBI Taxonomy" id="133412"/>
    <lineage>
        <taxon>Eukaryota</taxon>
        <taxon>Fungi</taxon>
        <taxon>Fungi incertae sedis</taxon>
        <taxon>Zoopagomycota</taxon>
        <taxon>Kickxellomycotina</taxon>
        <taxon>Harpellomycetes</taxon>
        <taxon>Harpellales</taxon>
        <taxon>Legeriomycetaceae</taxon>
        <taxon>Smittium</taxon>
    </lineage>
</organism>
<reference evidence="3" key="1">
    <citation type="submission" date="2017-01" db="EMBL/GenBank/DDBJ databases">
        <authorList>
            <person name="Wang Y."/>
            <person name="White M."/>
            <person name="Kvist S."/>
            <person name="Moncalvo J.-M."/>
        </authorList>
    </citation>
    <scope>NUCLEOTIDE SEQUENCE [LARGE SCALE GENOMIC DNA]</scope>
    <source>
        <strain evidence="3">ID-206-W2</strain>
    </source>
</reference>
<accession>A0A1R1YK76</accession>
<keyword evidence="3" id="KW-1185">Reference proteome</keyword>
<dbReference type="EMBL" id="LSSM01001071">
    <property type="protein sequence ID" value="OMJ27308.1"/>
    <property type="molecule type" value="Genomic_DNA"/>
</dbReference>
<sequence>MKKMFFIVFICAFLFLGANSSFPSVDNQGSSSPDYLKSYCADKNKPESKNKIFYYIIKGLIKVYESQDVIKTAELSYGDSCDNDQTRLDISSIILEARTTLFSFLLPNIFYAKK</sequence>